<dbReference type="Proteomes" id="UP001214043">
    <property type="component" value="Chromosome"/>
</dbReference>
<reference evidence="2" key="1">
    <citation type="submission" date="2023-02" db="EMBL/GenBank/DDBJ databases">
        <title>Genome sequence of Hyphococcus flavus.</title>
        <authorList>
            <person name="Rong J.-C."/>
            <person name="Zhao Q."/>
            <person name="Yi M."/>
            <person name="Wu J.-Y."/>
        </authorList>
    </citation>
    <scope>NUCLEOTIDE SEQUENCE</scope>
    <source>
        <strain evidence="2">MCCC 1K03223</strain>
    </source>
</reference>
<proteinExistence type="predicted"/>
<dbReference type="Pfam" id="PF07330">
    <property type="entry name" value="DUF1467"/>
    <property type="match status" value="1"/>
</dbReference>
<name>A0AAE9ZIS5_9PROT</name>
<evidence type="ECO:0000313" key="2">
    <source>
        <dbReference type="EMBL" id="WDI31791.1"/>
    </source>
</evidence>
<sequence length="81" mass="9049">MNIAGAIVIYIIWWWVAFLAVLPRDITGRWEAQDDGVKGADPGAPTEPHIKKKMWLATKVSGVLWLITVAIILSGVFNFRD</sequence>
<keyword evidence="3" id="KW-1185">Reference proteome</keyword>
<dbReference type="KEGG" id="hfl:PUV54_01145"/>
<evidence type="ECO:0000256" key="1">
    <source>
        <dbReference type="SAM" id="Phobius"/>
    </source>
</evidence>
<dbReference type="AlphaFoldDB" id="A0AAE9ZIS5"/>
<dbReference type="EMBL" id="CP118166">
    <property type="protein sequence ID" value="WDI31791.1"/>
    <property type="molecule type" value="Genomic_DNA"/>
</dbReference>
<protein>
    <submittedName>
        <fullName evidence="2">DUF1467 family protein</fullName>
    </submittedName>
</protein>
<dbReference type="InterPro" id="IPR009935">
    <property type="entry name" value="DUF1467"/>
</dbReference>
<accession>A0AAE9ZIS5</accession>
<feature type="transmembrane region" description="Helical" evidence="1">
    <location>
        <begin position="60"/>
        <end position="79"/>
    </location>
</feature>
<gene>
    <name evidence="2" type="ORF">PUV54_01145</name>
</gene>
<keyword evidence="1" id="KW-0812">Transmembrane</keyword>
<feature type="transmembrane region" description="Helical" evidence="1">
    <location>
        <begin position="6"/>
        <end position="22"/>
    </location>
</feature>
<keyword evidence="1" id="KW-0472">Membrane</keyword>
<organism evidence="2 3">
    <name type="scientific">Hyphococcus flavus</name>
    <dbReference type="NCBI Taxonomy" id="1866326"/>
    <lineage>
        <taxon>Bacteria</taxon>
        <taxon>Pseudomonadati</taxon>
        <taxon>Pseudomonadota</taxon>
        <taxon>Alphaproteobacteria</taxon>
        <taxon>Parvularculales</taxon>
        <taxon>Parvularculaceae</taxon>
        <taxon>Hyphococcus</taxon>
    </lineage>
</organism>
<evidence type="ECO:0000313" key="3">
    <source>
        <dbReference type="Proteomes" id="UP001214043"/>
    </source>
</evidence>
<keyword evidence="1" id="KW-1133">Transmembrane helix</keyword>
<dbReference type="RefSeq" id="WP_274493678.1">
    <property type="nucleotide sequence ID" value="NZ_CP118166.1"/>
</dbReference>